<feature type="binding site" evidence="3">
    <location>
        <position position="176"/>
    </location>
    <ligand>
        <name>Mg(2+)</name>
        <dbReference type="ChEBI" id="CHEBI:18420"/>
    </ligand>
</feature>
<sequence>MAFTNPRVAAAATSAVVALAVVATPADAAEPKAPKNIIYMVGDGMGYNHVAAANLWQTGQSKWMLNGDNSINSISNVDGKPVQAFEQEDKGWKHTSMTTFQYGNEYDEIKAWSDRDWINKNFTDSAAAATAMGTGVKTDNGKIGVDHKGEKLENTSQRAVKQGKAAGVVSSVPFNHATPAGWGGHNENRSNYTQLADEMLGPDSPLSVIMGAGHPLYDDNAQKTGKFNPKYITEETYNKVANGETDWSLVTDQADFESLAKAANKDAKKIFGLAPVANTLQQGRDGSDGEDKANVGPYLTEFNKGVPTLATMSLGALNTLNQDEDGFHLMIEGGAIDWTGHANTIGRSIEETIDFFDAVEAVEKWVEENSSWEDTLLIVTADHETGYLAGPQDPSKYSELSGEKGAKPEHTYNSDNHTNQLVGFWYKGAGSDDIYEESTKHTDKIRGSYIDNTTVARLTLDKWWNGEKPADNKKPADGSSADSPWLIAILSILGVAGLLAVIAQAAPSLVDNLRTQLPKF</sequence>
<keyword evidence="9" id="KW-1185">Reference proteome</keyword>
<feature type="compositionally biased region" description="Basic and acidic residues" evidence="5">
    <location>
        <begin position="401"/>
        <end position="412"/>
    </location>
</feature>
<gene>
    <name evidence="8" type="ORF">JMN37_09295</name>
</gene>
<keyword evidence="3" id="KW-0479">Metal-binding</keyword>
<proteinExistence type="inferred from homology"/>
<feature type="binding site" evidence="3">
    <location>
        <position position="337"/>
    </location>
    <ligand>
        <name>Zn(2+)</name>
        <dbReference type="ChEBI" id="CHEBI:29105"/>
        <label>2</label>
    </ligand>
</feature>
<keyword evidence="3" id="KW-0460">Magnesium</keyword>
<dbReference type="Proteomes" id="UP001205920">
    <property type="component" value="Unassembled WGS sequence"/>
</dbReference>
<protein>
    <submittedName>
        <fullName evidence="8">Alkaline phosphatase</fullName>
    </submittedName>
</protein>
<feature type="signal peptide" evidence="7">
    <location>
        <begin position="1"/>
        <end position="28"/>
    </location>
</feature>
<feature type="binding site" evidence="3">
    <location>
        <position position="178"/>
    </location>
    <ligand>
        <name>Mg(2+)</name>
        <dbReference type="ChEBI" id="CHEBI:18420"/>
    </ligand>
</feature>
<dbReference type="Pfam" id="PF00245">
    <property type="entry name" value="Alk_phosphatase"/>
    <property type="match status" value="1"/>
</dbReference>
<keyword evidence="6" id="KW-1133">Transmembrane helix</keyword>
<evidence type="ECO:0000256" key="1">
    <source>
        <dbReference type="ARBA" id="ARBA00022553"/>
    </source>
</evidence>
<dbReference type="Gene3D" id="3.40.720.10">
    <property type="entry name" value="Alkaline Phosphatase, subunit A"/>
    <property type="match status" value="1"/>
</dbReference>
<dbReference type="InterPro" id="IPR001952">
    <property type="entry name" value="Alkaline_phosphatase"/>
</dbReference>
<accession>A0AAW5HZB0</accession>
<feature type="region of interest" description="Disordered" evidence="5">
    <location>
        <begin position="389"/>
        <end position="415"/>
    </location>
</feature>
<comment type="cofactor">
    <cofactor evidence="3">
        <name>Zn(2+)</name>
        <dbReference type="ChEBI" id="CHEBI:29105"/>
    </cofactor>
    <text evidence="3">Binds 2 Zn(2+) ions.</text>
</comment>
<feature type="chain" id="PRO_5043644258" evidence="7">
    <location>
        <begin position="29"/>
        <end position="520"/>
    </location>
</feature>
<name>A0AAW5HZB0_9CORY</name>
<dbReference type="PANTHER" id="PTHR11596">
    <property type="entry name" value="ALKALINE PHOSPHATASE"/>
    <property type="match status" value="1"/>
</dbReference>
<evidence type="ECO:0000256" key="7">
    <source>
        <dbReference type="SAM" id="SignalP"/>
    </source>
</evidence>
<feature type="binding site" evidence="3">
    <location>
        <position position="383"/>
    </location>
    <ligand>
        <name>Zn(2+)</name>
        <dbReference type="ChEBI" id="CHEBI:29105"/>
        <label>2</label>
    </ligand>
</feature>
<dbReference type="SUPFAM" id="SSF53649">
    <property type="entry name" value="Alkaline phosphatase-like"/>
    <property type="match status" value="1"/>
</dbReference>
<dbReference type="EMBL" id="JAEUWV010000016">
    <property type="protein sequence ID" value="MCO6395161.1"/>
    <property type="molecule type" value="Genomic_DNA"/>
</dbReference>
<evidence type="ECO:0000256" key="3">
    <source>
        <dbReference type="PIRSR" id="PIRSR601952-2"/>
    </source>
</evidence>
<comment type="similarity">
    <text evidence="4">Belongs to the alkaline phosphatase family.</text>
</comment>
<feature type="binding site" evidence="3">
    <location>
        <position position="43"/>
    </location>
    <ligand>
        <name>Mg(2+)</name>
        <dbReference type="ChEBI" id="CHEBI:18420"/>
    </ligand>
</feature>
<comment type="cofactor">
    <cofactor evidence="3">
        <name>Mg(2+)</name>
        <dbReference type="ChEBI" id="CHEBI:18420"/>
    </cofactor>
    <text evidence="3">Binds 1 Mg(2+) ion.</text>
</comment>
<feature type="active site" description="Phosphoserine intermediate" evidence="2">
    <location>
        <position position="125"/>
    </location>
</feature>
<comment type="caution">
    <text evidence="8">The sequence shown here is derived from an EMBL/GenBank/DDBJ whole genome shotgun (WGS) entry which is preliminary data.</text>
</comment>
<feature type="transmembrane region" description="Helical" evidence="6">
    <location>
        <begin position="485"/>
        <end position="510"/>
    </location>
</feature>
<keyword evidence="3" id="KW-0862">Zinc</keyword>
<evidence type="ECO:0000256" key="5">
    <source>
        <dbReference type="SAM" id="MobiDB-lite"/>
    </source>
</evidence>
<evidence type="ECO:0000313" key="9">
    <source>
        <dbReference type="Proteomes" id="UP001205920"/>
    </source>
</evidence>
<feature type="binding site" evidence="3">
    <location>
        <position position="332"/>
    </location>
    <ligand>
        <name>Mg(2+)</name>
        <dbReference type="ChEBI" id="CHEBI:18420"/>
    </ligand>
</feature>
<reference evidence="8 9" key="1">
    <citation type="submission" date="2021-01" db="EMBL/GenBank/DDBJ databases">
        <title>Identification and Characterization of Corynebacterium sp.</title>
        <authorList>
            <person name="Luo Q."/>
            <person name="Qu P."/>
            <person name="Chen Q."/>
        </authorList>
    </citation>
    <scope>NUCLEOTIDE SEQUENCE [LARGE SCALE GENOMIC DNA]</scope>
    <source>
        <strain evidence="8 9">MC-18</strain>
    </source>
</reference>
<keyword evidence="7" id="KW-0732">Signal</keyword>
<organism evidence="8 9">
    <name type="scientific">Corynebacterium lipophilum</name>
    <dbReference type="NCBI Taxonomy" id="2804918"/>
    <lineage>
        <taxon>Bacteria</taxon>
        <taxon>Bacillati</taxon>
        <taxon>Actinomycetota</taxon>
        <taxon>Actinomycetes</taxon>
        <taxon>Mycobacteriales</taxon>
        <taxon>Corynebacteriaceae</taxon>
        <taxon>Corynebacterium</taxon>
    </lineage>
</organism>
<dbReference type="CDD" id="cd16012">
    <property type="entry name" value="ALP"/>
    <property type="match status" value="1"/>
</dbReference>
<dbReference type="GO" id="GO:0004035">
    <property type="term" value="F:alkaline phosphatase activity"/>
    <property type="evidence" value="ECO:0007669"/>
    <property type="project" value="TreeGrafter"/>
</dbReference>
<dbReference type="RefSeq" id="WP_083433258.1">
    <property type="nucleotide sequence ID" value="NZ_JAEUWV010000016.1"/>
</dbReference>
<feature type="binding site" evidence="3">
    <location>
        <position position="382"/>
    </location>
    <ligand>
        <name>Zn(2+)</name>
        <dbReference type="ChEBI" id="CHEBI:29105"/>
        <label>2</label>
    </ligand>
</feature>
<evidence type="ECO:0000256" key="2">
    <source>
        <dbReference type="PIRSR" id="PIRSR601952-1"/>
    </source>
</evidence>
<evidence type="ECO:0000313" key="8">
    <source>
        <dbReference type="EMBL" id="MCO6395161.1"/>
    </source>
</evidence>
<dbReference type="PRINTS" id="PR00113">
    <property type="entry name" value="ALKPHPHTASE"/>
</dbReference>
<evidence type="ECO:0000256" key="4">
    <source>
        <dbReference type="RuleBase" id="RU003946"/>
    </source>
</evidence>
<evidence type="ECO:0000256" key="6">
    <source>
        <dbReference type="SAM" id="Phobius"/>
    </source>
</evidence>
<keyword evidence="6" id="KW-0812">Transmembrane</keyword>
<dbReference type="GO" id="GO:0046872">
    <property type="term" value="F:metal ion binding"/>
    <property type="evidence" value="ECO:0007669"/>
    <property type="project" value="UniProtKB-KW"/>
</dbReference>
<feature type="binding site" evidence="3">
    <location>
        <position position="341"/>
    </location>
    <ligand>
        <name>Zn(2+)</name>
        <dbReference type="ChEBI" id="CHEBI:29105"/>
        <label>2</label>
    </ligand>
</feature>
<keyword evidence="6" id="KW-0472">Membrane</keyword>
<keyword evidence="1" id="KW-0597">Phosphoprotein</keyword>
<dbReference type="PANTHER" id="PTHR11596:SF5">
    <property type="entry name" value="ALKALINE PHOSPHATASE"/>
    <property type="match status" value="1"/>
</dbReference>
<dbReference type="InterPro" id="IPR017850">
    <property type="entry name" value="Alkaline_phosphatase_core_sf"/>
</dbReference>
<dbReference type="SMART" id="SM00098">
    <property type="entry name" value="alkPPc"/>
    <property type="match status" value="1"/>
</dbReference>
<dbReference type="AlphaFoldDB" id="A0AAW5HZB0"/>
<feature type="binding site" evidence="3">
    <location>
        <position position="43"/>
    </location>
    <ligand>
        <name>Zn(2+)</name>
        <dbReference type="ChEBI" id="CHEBI:29105"/>
        <label>2</label>
    </ligand>
</feature>